<feature type="transmembrane region" description="Helical" evidence="2">
    <location>
        <begin position="68"/>
        <end position="87"/>
    </location>
</feature>
<feature type="transmembrane region" description="Helical" evidence="2">
    <location>
        <begin position="393"/>
        <end position="418"/>
    </location>
</feature>
<reference evidence="3" key="1">
    <citation type="submission" date="2021-02" db="EMBL/GenBank/DDBJ databases">
        <title>Skermanella TT6 skin isolate.</title>
        <authorList>
            <person name="Lee K."/>
            <person name="Ganzorig M."/>
        </authorList>
    </citation>
    <scope>NUCLEOTIDE SEQUENCE</scope>
    <source>
        <strain evidence="3">TT6</strain>
    </source>
</reference>
<feature type="transmembrane region" description="Helical" evidence="2">
    <location>
        <begin position="147"/>
        <end position="169"/>
    </location>
</feature>
<evidence type="ECO:0000256" key="2">
    <source>
        <dbReference type="SAM" id="Phobius"/>
    </source>
</evidence>
<feature type="transmembrane region" description="Helical" evidence="2">
    <location>
        <begin position="360"/>
        <end position="381"/>
    </location>
</feature>
<keyword evidence="2" id="KW-1133">Transmembrane helix</keyword>
<keyword evidence="2" id="KW-0812">Transmembrane</keyword>
<protein>
    <recommendedName>
        <fullName evidence="5">O-antigen ligase-like membrane protein</fullName>
    </recommendedName>
</protein>
<evidence type="ECO:0008006" key="5">
    <source>
        <dbReference type="Google" id="ProtNLM"/>
    </source>
</evidence>
<feature type="transmembrane region" description="Helical" evidence="2">
    <location>
        <begin position="272"/>
        <end position="290"/>
    </location>
</feature>
<feature type="transmembrane region" description="Helical" evidence="2">
    <location>
        <begin position="245"/>
        <end position="266"/>
    </location>
</feature>
<name>A0ABX7BI26_9PROT</name>
<feature type="transmembrane region" description="Helical" evidence="2">
    <location>
        <begin position="215"/>
        <end position="233"/>
    </location>
</feature>
<sequence>MHFQSSNGIVLFASAKSKNALSAGFGNMNRITSNVTGGGKKMMPLHLCVIICTVTNPFALRFGNSELAIALPLALLVLGGSVLIGNARIDAARLTAWALVVALIALLTAFASHNPTLTSLGLLSVTYFLLTFSIPCTPEERTGLLEFIQKTLLVIAVVGICQFILQFAFRTPAFFSLHGFVPEALLKTGVNTVIPLSYGASIFKSNAWVFAEPSGLSQAMGLAIAVDLLVLGIRRRTAVFGLCQLLTYSGTGMIMTVCALLLAFWVKGNWRVLAALAIGACLLLPFTDALNIGAITRRLNEFNTTESSAFARFISPMWIVSEYSLPHPDRFLIGYGAGSVSDILAKLHYEGFDPTWAKAFLEYGLIGSVAILGYTLFPILVGGRFPALGVVHTVQFLFLGGFLLSPQTVLMIGVIHILPRRNGDPAAQREKKRHPSRGRPAGGVAGRPAASAVGEMTTGWPEA</sequence>
<dbReference type="RefSeq" id="WP_201081897.1">
    <property type="nucleotide sequence ID" value="NZ_CP067421.1"/>
</dbReference>
<dbReference type="Proteomes" id="UP000595197">
    <property type="component" value="Plasmid pTT6-1"/>
</dbReference>
<accession>A0ABX7BI26</accession>
<keyword evidence="4" id="KW-1185">Reference proteome</keyword>
<evidence type="ECO:0000313" key="3">
    <source>
        <dbReference type="EMBL" id="QQP92746.1"/>
    </source>
</evidence>
<dbReference type="EMBL" id="CP067421">
    <property type="protein sequence ID" value="QQP92746.1"/>
    <property type="molecule type" value="Genomic_DNA"/>
</dbReference>
<feature type="transmembrane region" description="Helical" evidence="2">
    <location>
        <begin position="94"/>
        <end position="111"/>
    </location>
</feature>
<feature type="transmembrane region" description="Helical" evidence="2">
    <location>
        <begin position="117"/>
        <end position="135"/>
    </location>
</feature>
<organism evidence="3 4">
    <name type="scientific">Skermanella cutis</name>
    <dbReference type="NCBI Taxonomy" id="2775420"/>
    <lineage>
        <taxon>Bacteria</taxon>
        <taxon>Pseudomonadati</taxon>
        <taxon>Pseudomonadota</taxon>
        <taxon>Alphaproteobacteria</taxon>
        <taxon>Rhodospirillales</taxon>
        <taxon>Azospirillaceae</taxon>
        <taxon>Skermanella</taxon>
    </lineage>
</organism>
<feature type="region of interest" description="Disordered" evidence="1">
    <location>
        <begin position="423"/>
        <end position="463"/>
    </location>
</feature>
<keyword evidence="3" id="KW-0614">Plasmid</keyword>
<evidence type="ECO:0000313" key="4">
    <source>
        <dbReference type="Proteomes" id="UP000595197"/>
    </source>
</evidence>
<proteinExistence type="predicted"/>
<keyword evidence="2" id="KW-0472">Membrane</keyword>
<evidence type="ECO:0000256" key="1">
    <source>
        <dbReference type="SAM" id="MobiDB-lite"/>
    </source>
</evidence>
<gene>
    <name evidence="3" type="ORF">IGS68_30255</name>
</gene>
<geneLocation type="plasmid" evidence="3 4">
    <name>pTT6-1</name>
</geneLocation>